<dbReference type="NCBIfam" id="TIGR03984">
    <property type="entry name" value="CRISPR-associated protein Csx19"/>
    <property type="match status" value="1"/>
</dbReference>
<name>A0ABS8IHN2_9NOSO</name>
<sequence>MNQDLCQEVSTETIELSLEDWLKQQAITTDYQLRYVLAHAEDGVVWGHFEVESGILETSKQAFPEYDFPTLRLSTLQQCRIFGEAGEVLLWNINGKWRSRLILQSQVSELLEQEKIGLIPESQILWGTQGKANGNFTLLSDGSQGLKYAAPITGITFSQDKQKQYRPLRLEVHHYFYYDQDGVARIFLSRLVSLTKEKIYES</sequence>
<comment type="caution">
    <text evidence="1">The sequence shown here is derived from an EMBL/GenBank/DDBJ whole genome shotgun (WGS) entry which is preliminary data.</text>
</comment>
<dbReference type="Proteomes" id="UP001199525">
    <property type="component" value="Unassembled WGS sequence"/>
</dbReference>
<reference evidence="1 2" key="1">
    <citation type="journal article" date="2021" name="Microorganisms">
        <title>Genome Evolution of Filamentous Cyanobacterium Nostoc Species: From Facultative Symbiosis to Free Living.</title>
        <authorList>
            <person name="Huo D."/>
            <person name="Li H."/>
            <person name="Cai F."/>
            <person name="Guo X."/>
            <person name="Qiao Z."/>
            <person name="Wang W."/>
            <person name="Yu G."/>
            <person name="Li R."/>
        </authorList>
    </citation>
    <scope>NUCLEOTIDE SEQUENCE [LARGE SCALE GENOMIC DNA]</scope>
    <source>
        <strain evidence="1 2">CHAB 5714</strain>
    </source>
</reference>
<evidence type="ECO:0000313" key="2">
    <source>
        <dbReference type="Proteomes" id="UP001199525"/>
    </source>
</evidence>
<organism evidence="1 2">
    <name type="scientific">Nostoc favosum CHAB5714</name>
    <dbReference type="NCBI Taxonomy" id="2780399"/>
    <lineage>
        <taxon>Bacteria</taxon>
        <taxon>Bacillati</taxon>
        <taxon>Cyanobacteriota</taxon>
        <taxon>Cyanophyceae</taxon>
        <taxon>Nostocales</taxon>
        <taxon>Nostocaceae</taxon>
        <taxon>Nostoc</taxon>
        <taxon>Nostoc favosum</taxon>
    </lineage>
</organism>
<proteinExistence type="predicted"/>
<evidence type="ECO:0000313" key="1">
    <source>
        <dbReference type="EMBL" id="MCC5603775.1"/>
    </source>
</evidence>
<protein>
    <submittedName>
        <fullName evidence="1">TIGR03984 family CRISPR-associated protein</fullName>
    </submittedName>
</protein>
<keyword evidence="2" id="KW-1185">Reference proteome</keyword>
<accession>A0ABS8IHN2</accession>
<dbReference type="InterPro" id="IPR023815">
    <property type="entry name" value="CRISPR-assoc_Csx19"/>
</dbReference>
<dbReference type="RefSeq" id="WP_229489554.1">
    <property type="nucleotide sequence ID" value="NZ_JAIVFQ010000092.1"/>
</dbReference>
<gene>
    <name evidence="1" type="ORF">LC586_32545</name>
</gene>
<dbReference type="EMBL" id="JAIVFQ010000092">
    <property type="protein sequence ID" value="MCC5603775.1"/>
    <property type="molecule type" value="Genomic_DNA"/>
</dbReference>